<dbReference type="EMBL" id="JAXCGZ010011958">
    <property type="protein sequence ID" value="KAK7073909.1"/>
    <property type="molecule type" value="Genomic_DNA"/>
</dbReference>
<dbReference type="EC" id="2.4.1.258" evidence="3"/>
<reference evidence="12 13" key="1">
    <citation type="submission" date="2023-11" db="EMBL/GenBank/DDBJ databases">
        <title>Halocaridina rubra genome assembly.</title>
        <authorList>
            <person name="Smith C."/>
        </authorList>
    </citation>
    <scope>NUCLEOTIDE SEQUENCE [LARGE SCALE GENOMIC DNA]</scope>
    <source>
        <strain evidence="12">EP-1</strain>
        <tissue evidence="12">Whole</tissue>
    </source>
</reference>
<evidence type="ECO:0000256" key="11">
    <source>
        <dbReference type="SAM" id="Phobius"/>
    </source>
</evidence>
<evidence type="ECO:0000256" key="4">
    <source>
        <dbReference type="ARBA" id="ARBA00022676"/>
    </source>
</evidence>
<evidence type="ECO:0000256" key="5">
    <source>
        <dbReference type="ARBA" id="ARBA00022679"/>
    </source>
</evidence>
<protein>
    <recommendedName>
        <fullName evidence="3">dolichyl-P-Man:Man5GlcNAc2-PP-dolichol alpha-1,3-mannosyltransferase</fullName>
        <ecNumber evidence="3">2.4.1.258</ecNumber>
    </recommendedName>
</protein>
<keyword evidence="8 11" id="KW-1133">Transmembrane helix</keyword>
<evidence type="ECO:0000256" key="7">
    <source>
        <dbReference type="ARBA" id="ARBA00022824"/>
    </source>
</evidence>
<keyword evidence="4 12" id="KW-0328">Glycosyltransferase</keyword>
<keyword evidence="7" id="KW-0256">Endoplasmic reticulum</keyword>
<dbReference type="PANTHER" id="PTHR12646:SF0">
    <property type="entry name" value="DOL-P-MAN:MAN(5)GLCNAC(2)-PP-DOL ALPHA-1,3-MANNOSYLTRANSFERASE"/>
    <property type="match status" value="1"/>
</dbReference>
<comment type="pathway">
    <text evidence="2">Protein modification; protein glycosylation.</text>
</comment>
<keyword evidence="9 11" id="KW-0472">Membrane</keyword>
<comment type="subcellular location">
    <subcellularLocation>
        <location evidence="1">Endoplasmic reticulum membrane</location>
        <topology evidence="1">Multi-pass membrane protein</topology>
    </subcellularLocation>
</comment>
<evidence type="ECO:0000256" key="6">
    <source>
        <dbReference type="ARBA" id="ARBA00022692"/>
    </source>
</evidence>
<dbReference type="GO" id="GO:0052925">
    <property type="term" value="F:dol-P-Man:Man(5)GlcNAc(2)-PP-Dol alpha-1,3-mannosyltransferase activity"/>
    <property type="evidence" value="ECO:0007669"/>
    <property type="project" value="UniProtKB-EC"/>
</dbReference>
<dbReference type="InterPro" id="IPR007873">
    <property type="entry name" value="Glycosyltransferase_ALG3"/>
</dbReference>
<feature type="transmembrane region" description="Helical" evidence="11">
    <location>
        <begin position="161"/>
        <end position="178"/>
    </location>
</feature>
<gene>
    <name evidence="12" type="primary">ALG3</name>
    <name evidence="12" type="ORF">SK128_022618</name>
</gene>
<dbReference type="AlphaFoldDB" id="A0AAN8X8F2"/>
<evidence type="ECO:0000256" key="8">
    <source>
        <dbReference type="ARBA" id="ARBA00022989"/>
    </source>
</evidence>
<evidence type="ECO:0000256" key="2">
    <source>
        <dbReference type="ARBA" id="ARBA00004922"/>
    </source>
</evidence>
<feature type="transmembrane region" description="Helical" evidence="11">
    <location>
        <begin position="364"/>
        <end position="386"/>
    </location>
</feature>
<feature type="transmembrane region" description="Helical" evidence="11">
    <location>
        <begin position="133"/>
        <end position="149"/>
    </location>
</feature>
<comment type="caution">
    <text evidence="12">The sequence shown here is derived from an EMBL/GenBank/DDBJ whole genome shotgun (WGS) entry which is preliminary data.</text>
</comment>
<evidence type="ECO:0000256" key="10">
    <source>
        <dbReference type="ARBA" id="ARBA00049506"/>
    </source>
</evidence>
<comment type="catalytic activity">
    <reaction evidence="10">
        <text>an alpha-D-Man-(1-&gt;2)-alpha-D-Man-(1-&gt;2)-alpha-D-Man-(1-&gt;3)-[alpha-D-Man-(1-&gt;6)]-beta-D-Man-(1-&gt;4)-beta-D-GlcNAc-(1-&gt;4)-alpha-D-GlcNAc-diphospho-di-trans,poly-cis-dolichol + a di-trans,poly-cis-dolichyl beta-D-mannosyl phosphate = an alpha-D-Man-(1-&gt;2)-alpha-D-Man-(1-&gt;2)-alpha-D-Man-(1-&gt;3)-[alpha-D-Man-(1-&gt;3)-alpha-D-Man-(1-&gt;6)]-beta-D-Man-(1-&gt;4)-beta-D-GlcNAc-(1-&gt;4)-alpha-D-GlcNAc-diphospho-di-trans,poly-cis-dolichol + a di-trans,poly-cis-dolichyl phosphate + H(+)</text>
        <dbReference type="Rhea" id="RHEA:29527"/>
        <dbReference type="Rhea" id="RHEA-COMP:19498"/>
        <dbReference type="Rhea" id="RHEA-COMP:19501"/>
        <dbReference type="Rhea" id="RHEA-COMP:19516"/>
        <dbReference type="Rhea" id="RHEA-COMP:19517"/>
        <dbReference type="ChEBI" id="CHEBI:15378"/>
        <dbReference type="ChEBI" id="CHEBI:57683"/>
        <dbReference type="ChEBI" id="CHEBI:58211"/>
        <dbReference type="ChEBI" id="CHEBI:132515"/>
        <dbReference type="ChEBI" id="CHEBI:132516"/>
        <dbReference type="EC" id="2.4.1.258"/>
    </reaction>
    <physiologicalReaction direction="left-to-right" evidence="10">
        <dbReference type="Rhea" id="RHEA:29528"/>
    </physiologicalReaction>
</comment>
<sequence>MTPTKICKQNIGAWCFLKPSIPSRNFFKIIDYKFAMAPTERHHKKKNTTLREKTKDLFRKYINKDMFLDLIFNPKYFGISAVIFILAEIVVNMFIIQKVKYTEIDWIAYMQEVEGVVNGTWDYTKLKGDTGPLVYPAGFVYLFTILYFITGRGSNIRLAQYIFAAFYIITLILVFRIFKKSRKLPPYILVFVCCTSYRVHSIFVLRLFNDPVAMMLLYAAVNLFIDGYWSIGSLIYSIAVSIKMNILLFAPALLMAYLHCLGLKRTVLQLFICASVQLLFGLPFLLNNPVGYIKQSFDIGRVFLFKWTVNWRFLPEEIFVNSWFHIGLLLLHVLLLACFAYTHWDRYLANYATLSGLGLENDMACQLFVLPLFMSNLIGIAASRSLHYQFYIWYFHSLPYLLWCTQYSVVFRLLILGLIELCWNTYPSTWWSSALLHICHLAILAGLFHNRPTDKRTERLRKALEKEQ</sequence>
<evidence type="ECO:0000313" key="13">
    <source>
        <dbReference type="Proteomes" id="UP001381693"/>
    </source>
</evidence>
<evidence type="ECO:0000313" key="12">
    <source>
        <dbReference type="EMBL" id="KAK7073909.1"/>
    </source>
</evidence>
<dbReference type="GO" id="GO:0005789">
    <property type="term" value="C:endoplasmic reticulum membrane"/>
    <property type="evidence" value="ECO:0007669"/>
    <property type="project" value="UniProtKB-SubCell"/>
</dbReference>
<feature type="transmembrane region" description="Helical" evidence="11">
    <location>
        <begin position="398"/>
        <end position="419"/>
    </location>
</feature>
<feature type="transmembrane region" description="Helical" evidence="11">
    <location>
        <begin position="323"/>
        <end position="344"/>
    </location>
</feature>
<feature type="transmembrane region" description="Helical" evidence="11">
    <location>
        <begin position="184"/>
        <end position="205"/>
    </location>
</feature>
<feature type="transmembrane region" description="Helical" evidence="11">
    <location>
        <begin position="267"/>
        <end position="286"/>
    </location>
</feature>
<dbReference type="Proteomes" id="UP001381693">
    <property type="component" value="Unassembled WGS sequence"/>
</dbReference>
<proteinExistence type="predicted"/>
<accession>A0AAN8X8F2</accession>
<evidence type="ECO:0000256" key="1">
    <source>
        <dbReference type="ARBA" id="ARBA00004477"/>
    </source>
</evidence>
<name>A0AAN8X8F2_HALRR</name>
<feature type="transmembrane region" description="Helical" evidence="11">
    <location>
        <begin position="431"/>
        <end position="449"/>
    </location>
</feature>
<evidence type="ECO:0000256" key="9">
    <source>
        <dbReference type="ARBA" id="ARBA00023136"/>
    </source>
</evidence>
<feature type="transmembrane region" description="Helical" evidence="11">
    <location>
        <begin position="76"/>
        <end position="96"/>
    </location>
</feature>
<evidence type="ECO:0000256" key="3">
    <source>
        <dbReference type="ARBA" id="ARBA00011964"/>
    </source>
</evidence>
<keyword evidence="6 11" id="KW-0812">Transmembrane</keyword>
<organism evidence="12 13">
    <name type="scientific">Halocaridina rubra</name>
    <name type="common">Hawaiian red shrimp</name>
    <dbReference type="NCBI Taxonomy" id="373956"/>
    <lineage>
        <taxon>Eukaryota</taxon>
        <taxon>Metazoa</taxon>
        <taxon>Ecdysozoa</taxon>
        <taxon>Arthropoda</taxon>
        <taxon>Crustacea</taxon>
        <taxon>Multicrustacea</taxon>
        <taxon>Malacostraca</taxon>
        <taxon>Eumalacostraca</taxon>
        <taxon>Eucarida</taxon>
        <taxon>Decapoda</taxon>
        <taxon>Pleocyemata</taxon>
        <taxon>Caridea</taxon>
        <taxon>Atyoidea</taxon>
        <taxon>Atyidae</taxon>
        <taxon>Halocaridina</taxon>
    </lineage>
</organism>
<feature type="transmembrane region" description="Helical" evidence="11">
    <location>
        <begin position="235"/>
        <end position="258"/>
    </location>
</feature>
<dbReference type="PANTHER" id="PTHR12646">
    <property type="entry name" value="NOT56 - RELATED"/>
    <property type="match status" value="1"/>
</dbReference>
<dbReference type="Pfam" id="PF05208">
    <property type="entry name" value="ALG3"/>
    <property type="match status" value="1"/>
</dbReference>
<keyword evidence="13" id="KW-1185">Reference proteome</keyword>
<keyword evidence="5 12" id="KW-0808">Transferase</keyword>